<dbReference type="STRING" id="670307.HYPDE_28018"/>
<dbReference type="Proteomes" id="UP000005952">
    <property type="component" value="Chromosome"/>
</dbReference>
<organism evidence="1 2">
    <name type="scientific">Hyphomicrobium denitrificans 1NES1</name>
    <dbReference type="NCBI Taxonomy" id="670307"/>
    <lineage>
        <taxon>Bacteria</taxon>
        <taxon>Pseudomonadati</taxon>
        <taxon>Pseudomonadota</taxon>
        <taxon>Alphaproteobacteria</taxon>
        <taxon>Hyphomicrobiales</taxon>
        <taxon>Hyphomicrobiaceae</taxon>
        <taxon>Hyphomicrobium</taxon>
    </lineage>
</organism>
<gene>
    <name evidence="1" type="ORF">HYPDE_28018</name>
</gene>
<dbReference type="AlphaFoldDB" id="N0B2R6"/>
<proteinExistence type="predicted"/>
<reference evidence="1 2" key="1">
    <citation type="journal article" date="2013" name="Genome Announc.">
        <title>Genome sequences for three denitrifying bacterial strains isolated from a uranium- and nitrate-contaminated subsurface environment.</title>
        <authorList>
            <person name="Venkatramanan R."/>
            <person name="Prakash O."/>
            <person name="Woyke T."/>
            <person name="Chain P."/>
            <person name="Goodwin L.A."/>
            <person name="Watson D."/>
            <person name="Brooks S."/>
            <person name="Kostka J.E."/>
            <person name="Green S.J."/>
        </authorList>
    </citation>
    <scope>NUCLEOTIDE SEQUENCE [LARGE SCALE GENOMIC DNA]</scope>
    <source>
        <strain evidence="1 2">1NES1</strain>
    </source>
</reference>
<accession>N0B2R6</accession>
<keyword evidence="2" id="KW-1185">Reference proteome</keyword>
<evidence type="ECO:0000313" key="2">
    <source>
        <dbReference type="Proteomes" id="UP000005952"/>
    </source>
</evidence>
<evidence type="ECO:0000313" key="1">
    <source>
        <dbReference type="EMBL" id="AGK57283.1"/>
    </source>
</evidence>
<protein>
    <submittedName>
        <fullName evidence="1">Uncharacterized protein</fullName>
    </submittedName>
</protein>
<name>N0B2R6_9HYPH</name>
<dbReference type="KEGG" id="hdt:HYPDE_28018"/>
<dbReference type="HOGENOM" id="CLU_2825281_0_0_5"/>
<dbReference type="EMBL" id="CP005587">
    <property type="protein sequence ID" value="AGK57283.1"/>
    <property type="molecule type" value="Genomic_DNA"/>
</dbReference>
<sequence>MPGPVFGAFVPIPGLPIRAPWFICAPVVAPRELPALLDDAANAGIAPRSVRAADTVINFFISQPFS</sequence>